<dbReference type="InterPro" id="IPR031975">
    <property type="entry name" value="Pilin_GH"/>
</dbReference>
<organism evidence="1 2">
    <name type="scientific">Lusitaniella coriacea LEGE 07157</name>
    <dbReference type="NCBI Taxonomy" id="945747"/>
    <lineage>
        <taxon>Bacteria</taxon>
        <taxon>Bacillati</taxon>
        <taxon>Cyanobacteriota</taxon>
        <taxon>Cyanophyceae</taxon>
        <taxon>Spirulinales</taxon>
        <taxon>Lusitaniellaceae</taxon>
        <taxon>Lusitaniella</taxon>
    </lineage>
</organism>
<gene>
    <name evidence="1" type="ORF">IQ249_03640</name>
</gene>
<sequence>MNLTAQVLEKLPTRTVFNRVKCLLFLSPLLLASCQFRFNANAWDSESQAQLYIKTLAKGQEAYYRANGKFANSADKLSINVNVDTPEYKYSIVSEGDRAQRVIMTAAAKVEDLPSYAGILRVNATENEVDATVNMCKTESPSTIPPRFPDRVIPGGELNCPPGSVPVQ</sequence>
<keyword evidence="2" id="KW-1185">Reference proteome</keyword>
<reference evidence="1" key="1">
    <citation type="submission" date="2020-10" db="EMBL/GenBank/DDBJ databases">
        <authorList>
            <person name="Castelo-Branco R."/>
            <person name="Eusebio N."/>
            <person name="Adriana R."/>
            <person name="Vieira A."/>
            <person name="Brugerolle De Fraissinette N."/>
            <person name="Rezende De Castro R."/>
            <person name="Schneider M.P."/>
            <person name="Vasconcelos V."/>
            <person name="Leao P.N."/>
        </authorList>
    </citation>
    <scope>NUCLEOTIDE SEQUENCE</scope>
    <source>
        <strain evidence="1">LEGE 07157</strain>
    </source>
</reference>
<proteinExistence type="predicted"/>
<accession>A0A8J7B830</accession>
<evidence type="ECO:0000313" key="1">
    <source>
        <dbReference type="EMBL" id="MBE9114985.1"/>
    </source>
</evidence>
<comment type="caution">
    <text evidence="1">The sequence shown here is derived from an EMBL/GenBank/DDBJ whole genome shotgun (WGS) entry which is preliminary data.</text>
</comment>
<dbReference type="EMBL" id="JADEWZ010000004">
    <property type="protein sequence ID" value="MBE9114985.1"/>
    <property type="molecule type" value="Genomic_DNA"/>
</dbReference>
<dbReference type="Proteomes" id="UP000654482">
    <property type="component" value="Unassembled WGS sequence"/>
</dbReference>
<dbReference type="AlphaFoldDB" id="A0A8J7B830"/>
<dbReference type="RefSeq" id="WP_194028078.1">
    <property type="nucleotide sequence ID" value="NZ_JADEWZ010000004.1"/>
</dbReference>
<evidence type="ECO:0000313" key="2">
    <source>
        <dbReference type="Proteomes" id="UP000654482"/>
    </source>
</evidence>
<name>A0A8J7B830_9CYAN</name>
<protein>
    <submittedName>
        <fullName evidence="1">Type IV pilin-like G/H family protein</fullName>
    </submittedName>
</protein>
<dbReference type="Pfam" id="PF16734">
    <property type="entry name" value="Pilin_GH"/>
    <property type="match status" value="1"/>
</dbReference>